<evidence type="ECO:0000313" key="3">
    <source>
        <dbReference type="Proteomes" id="UP000886595"/>
    </source>
</evidence>
<proteinExistence type="predicted"/>
<gene>
    <name evidence="2" type="ORF">Bca52824_089717</name>
</gene>
<dbReference type="EMBL" id="JAAMPC010000017">
    <property type="protein sequence ID" value="KAG2250089.1"/>
    <property type="molecule type" value="Genomic_DNA"/>
</dbReference>
<reference evidence="2 3" key="1">
    <citation type="submission" date="2020-02" db="EMBL/GenBank/DDBJ databases">
        <authorList>
            <person name="Ma Q."/>
            <person name="Huang Y."/>
            <person name="Song X."/>
            <person name="Pei D."/>
        </authorList>
    </citation>
    <scope>NUCLEOTIDE SEQUENCE [LARGE SCALE GENOMIC DNA]</scope>
    <source>
        <strain evidence="2">Sxm20200214</strain>
        <tissue evidence="2">Leaf</tissue>
    </source>
</reference>
<organism evidence="2 3">
    <name type="scientific">Brassica carinata</name>
    <name type="common">Ethiopian mustard</name>
    <name type="synonym">Abyssinian cabbage</name>
    <dbReference type="NCBI Taxonomy" id="52824"/>
    <lineage>
        <taxon>Eukaryota</taxon>
        <taxon>Viridiplantae</taxon>
        <taxon>Streptophyta</taxon>
        <taxon>Embryophyta</taxon>
        <taxon>Tracheophyta</taxon>
        <taxon>Spermatophyta</taxon>
        <taxon>Magnoliopsida</taxon>
        <taxon>eudicotyledons</taxon>
        <taxon>Gunneridae</taxon>
        <taxon>Pentapetalae</taxon>
        <taxon>rosids</taxon>
        <taxon>malvids</taxon>
        <taxon>Brassicales</taxon>
        <taxon>Brassicaceae</taxon>
        <taxon>Brassiceae</taxon>
        <taxon>Brassica</taxon>
    </lineage>
</organism>
<feature type="compositionally biased region" description="Basic and acidic residues" evidence="1">
    <location>
        <begin position="1"/>
        <end position="14"/>
    </location>
</feature>
<dbReference type="AlphaFoldDB" id="A0A8X7PI96"/>
<dbReference type="PANTHER" id="PTHR47212:SF6">
    <property type="entry name" value="PHOSPHATIDYLINOSITOL N-ACETYGLUCOSAMINLYTRANSFERASE SUBUNIT P-LIKE PROTEIN"/>
    <property type="match status" value="1"/>
</dbReference>
<feature type="compositionally biased region" description="Basic and acidic residues" evidence="1">
    <location>
        <begin position="37"/>
        <end position="49"/>
    </location>
</feature>
<dbReference type="OrthoDB" id="770239at2759"/>
<evidence type="ECO:0000256" key="1">
    <source>
        <dbReference type="SAM" id="MobiDB-lite"/>
    </source>
</evidence>
<name>A0A8X7PI96_BRACI</name>
<sequence>MLADQAKETEKTETEPLSETTSSSISRHVEDVDEDVYECREEDGDKQSSNKEMFNQMHSSPPESPPSSSVRMTECKEPATDVQGKLSPVSVLEPLLTDDESSPTTTSTRFNSGEVRIQPLCIRFDEADDSPKPDESNNLKTSVDDKNLILAYIEAVVKSSGLNWEELLKRPFYSEQLLLEPELADGIAFSYTALRR</sequence>
<feature type="compositionally biased region" description="Low complexity" evidence="1">
    <location>
        <begin position="15"/>
        <end position="26"/>
    </location>
</feature>
<comment type="caution">
    <text evidence="2">The sequence shown here is derived from an EMBL/GenBank/DDBJ whole genome shotgun (WGS) entry which is preliminary data.</text>
</comment>
<protein>
    <submittedName>
        <fullName evidence="2">Uncharacterized protein</fullName>
    </submittedName>
</protein>
<evidence type="ECO:0000313" key="2">
    <source>
        <dbReference type="EMBL" id="KAG2250089.1"/>
    </source>
</evidence>
<accession>A0A8X7PI96</accession>
<keyword evidence="3" id="KW-1185">Reference proteome</keyword>
<dbReference type="Proteomes" id="UP000886595">
    <property type="component" value="Unassembled WGS sequence"/>
</dbReference>
<dbReference type="PANTHER" id="PTHR47212">
    <property type="entry name" value="ADHESIN-LIKE PROTEIN, PUTATIVE (DUF3741)-RELATED"/>
    <property type="match status" value="1"/>
</dbReference>
<feature type="region of interest" description="Disordered" evidence="1">
    <location>
        <begin position="1"/>
        <end position="83"/>
    </location>
</feature>